<dbReference type="InterPro" id="IPR044842">
    <property type="entry name" value="ALKBH9B/ALKBH10B-like"/>
</dbReference>
<keyword evidence="4" id="KW-1185">Reference proteome</keyword>
<reference evidence="3 4" key="1">
    <citation type="journal article" date="2020" name="Mol. Plant">
        <title>The Chromosome-Based Rubber Tree Genome Provides New Insights into Spurge Genome Evolution and Rubber Biosynthesis.</title>
        <authorList>
            <person name="Liu J."/>
            <person name="Shi C."/>
            <person name="Shi C.C."/>
            <person name="Li W."/>
            <person name="Zhang Q.J."/>
            <person name="Zhang Y."/>
            <person name="Li K."/>
            <person name="Lu H.F."/>
            <person name="Shi C."/>
            <person name="Zhu S.T."/>
            <person name="Xiao Z.Y."/>
            <person name="Nan H."/>
            <person name="Yue Y."/>
            <person name="Zhu X.G."/>
            <person name="Wu Y."/>
            <person name="Hong X.N."/>
            <person name="Fan G.Y."/>
            <person name="Tong Y."/>
            <person name="Zhang D."/>
            <person name="Mao C.L."/>
            <person name="Liu Y.L."/>
            <person name="Hao S.J."/>
            <person name="Liu W.Q."/>
            <person name="Lv M.Q."/>
            <person name="Zhang H.B."/>
            <person name="Liu Y."/>
            <person name="Hu-Tang G.R."/>
            <person name="Wang J.P."/>
            <person name="Wang J.H."/>
            <person name="Sun Y.H."/>
            <person name="Ni S.B."/>
            <person name="Chen W.B."/>
            <person name="Zhang X.C."/>
            <person name="Jiao Y.N."/>
            <person name="Eichler E.E."/>
            <person name="Li G.H."/>
            <person name="Liu X."/>
            <person name="Gao L.Z."/>
        </authorList>
    </citation>
    <scope>NUCLEOTIDE SEQUENCE [LARGE SCALE GENOMIC DNA]</scope>
    <source>
        <strain evidence="4">cv. GT1</strain>
        <tissue evidence="3">Leaf</tissue>
    </source>
</reference>
<protein>
    <submittedName>
        <fullName evidence="3">Uncharacterized protein</fullName>
    </submittedName>
</protein>
<dbReference type="GO" id="GO:0006402">
    <property type="term" value="P:mRNA catabolic process"/>
    <property type="evidence" value="ECO:0007669"/>
    <property type="project" value="InterPro"/>
</dbReference>
<organism evidence="3 4">
    <name type="scientific">Hevea brasiliensis</name>
    <name type="common">Para rubber tree</name>
    <name type="synonym">Siphonia brasiliensis</name>
    <dbReference type="NCBI Taxonomy" id="3981"/>
    <lineage>
        <taxon>Eukaryota</taxon>
        <taxon>Viridiplantae</taxon>
        <taxon>Streptophyta</taxon>
        <taxon>Embryophyta</taxon>
        <taxon>Tracheophyta</taxon>
        <taxon>Spermatophyta</taxon>
        <taxon>Magnoliopsida</taxon>
        <taxon>eudicotyledons</taxon>
        <taxon>Gunneridae</taxon>
        <taxon>Pentapetalae</taxon>
        <taxon>rosids</taxon>
        <taxon>fabids</taxon>
        <taxon>Malpighiales</taxon>
        <taxon>Euphorbiaceae</taxon>
        <taxon>Crotonoideae</taxon>
        <taxon>Micrandreae</taxon>
        <taxon>Hevea</taxon>
    </lineage>
</organism>
<name>A0A6A6MMD8_HEVBR</name>
<dbReference type="EMBL" id="JAAGAX010000005">
    <property type="protein sequence ID" value="KAF2314921.1"/>
    <property type="molecule type" value="Genomic_DNA"/>
</dbReference>
<dbReference type="GO" id="GO:0003729">
    <property type="term" value="F:mRNA binding"/>
    <property type="evidence" value="ECO:0007669"/>
    <property type="project" value="InterPro"/>
</dbReference>
<dbReference type="PANTHER" id="PTHR31447:SF2">
    <property type="entry name" value="RNA DEMETHYLASE ALKBH10B"/>
    <property type="match status" value="1"/>
</dbReference>
<dbReference type="AlphaFoldDB" id="A0A6A6MMD8"/>
<sequence length="320" mass="35004">MPMAAGMASPKDRAAPPPVGPTVVPVQTPPVMVTDAFAKDAILAWFRGEFAAANAVIDALCSHLAQLSGGPGSERVTEKKFNANNGESEQKREVMLKEACLVEEEKVGKKVAESMGNGVDEVGDGGEVVEDDDSPDSDITDSGSQEVQPTSENIDICSNHEGCNVNVVKGLKLYEDVFTDYELSKLTDFVNELRVAGQNGDLAGETFILFNKQVKGNKRELVQFGIPIFGHIKEEATSDNRTSIIIHMLHSFKFMITTERKSLHFAIVQFYQDEYSQPFQKPPHLDQPISTLLLAESTMAFGRTLLSDNDGIIEVHSCFH</sequence>
<comment type="caution">
    <text evidence="3">The sequence shown here is derived from an EMBL/GenBank/DDBJ whole genome shotgun (WGS) entry which is preliminary data.</text>
</comment>
<dbReference type="GO" id="GO:0032451">
    <property type="term" value="F:demethylase activity"/>
    <property type="evidence" value="ECO:0007669"/>
    <property type="project" value="InterPro"/>
</dbReference>
<gene>
    <name evidence="3" type="ORF">GH714_037178</name>
</gene>
<proteinExistence type="inferred from homology"/>
<dbReference type="Gene3D" id="2.60.120.590">
    <property type="entry name" value="Alpha-ketoglutarate-dependent dioxygenase AlkB-like"/>
    <property type="match status" value="1"/>
</dbReference>
<evidence type="ECO:0000313" key="3">
    <source>
        <dbReference type="EMBL" id="KAF2314921.1"/>
    </source>
</evidence>
<feature type="region of interest" description="Disordered" evidence="2">
    <location>
        <begin position="1"/>
        <end position="21"/>
    </location>
</feature>
<feature type="region of interest" description="Disordered" evidence="2">
    <location>
        <begin position="114"/>
        <end position="152"/>
    </location>
</feature>
<evidence type="ECO:0000313" key="4">
    <source>
        <dbReference type="Proteomes" id="UP000467840"/>
    </source>
</evidence>
<dbReference type="PANTHER" id="PTHR31447">
    <property type="entry name" value="HYDROXYPROLINE-RICH GLYCOPROTEIN FAMILY PROTEIN-RELATED"/>
    <property type="match status" value="1"/>
</dbReference>
<evidence type="ECO:0000256" key="1">
    <source>
        <dbReference type="ARBA" id="ARBA00007879"/>
    </source>
</evidence>
<dbReference type="Proteomes" id="UP000467840">
    <property type="component" value="Chromosome 15"/>
</dbReference>
<feature type="compositionally biased region" description="Acidic residues" evidence="2">
    <location>
        <begin position="121"/>
        <end position="139"/>
    </location>
</feature>
<accession>A0A6A6MMD8</accession>
<comment type="similarity">
    <text evidence="1">Belongs to the alkB family.</text>
</comment>
<evidence type="ECO:0000256" key="2">
    <source>
        <dbReference type="SAM" id="MobiDB-lite"/>
    </source>
</evidence>
<dbReference type="InterPro" id="IPR037151">
    <property type="entry name" value="AlkB-like_sf"/>
</dbReference>